<evidence type="ECO:0000313" key="1">
    <source>
        <dbReference type="EMBL" id="CUV31745.1"/>
    </source>
</evidence>
<sequence>MNKEQFVAQLKQQEEQNAAGKTLQQADIETFQQRVGELASRIRGWLDGVQSVQLNVTPMTLFDETLVDKSANSSYQIDCITITANGRTLRLRPDALYLIGSKGCVEIEYGGVRAAGESRLYMQDREVPDGEWALVTTTVAAGNQKARSAQIYDENAFFVLMGPLVT</sequence>
<dbReference type="AlphaFoldDB" id="A0A0S4VCS1"/>
<organism evidence="1">
    <name type="scientific">Ralstonia solanacearum</name>
    <name type="common">Pseudomonas solanacearum</name>
    <dbReference type="NCBI Taxonomy" id="305"/>
    <lineage>
        <taxon>Bacteria</taxon>
        <taxon>Pseudomonadati</taxon>
        <taxon>Pseudomonadota</taxon>
        <taxon>Betaproteobacteria</taxon>
        <taxon>Burkholderiales</taxon>
        <taxon>Burkholderiaceae</taxon>
        <taxon>Ralstonia</taxon>
        <taxon>Ralstonia solanacearum species complex</taxon>
    </lineage>
</organism>
<gene>
    <name evidence="1" type="ORF">RUN1985_v1_1130002</name>
</gene>
<proteinExistence type="predicted"/>
<dbReference type="EMBL" id="LN899824">
    <property type="protein sequence ID" value="CUV31745.1"/>
    <property type="molecule type" value="Genomic_DNA"/>
</dbReference>
<name>A0A0S4VCS1_RALSL</name>
<reference evidence="1" key="1">
    <citation type="submission" date="2015-10" db="EMBL/GenBank/DDBJ databases">
        <authorList>
            <person name="Gilbert D.G."/>
        </authorList>
    </citation>
    <scope>NUCLEOTIDE SEQUENCE</scope>
    <source>
        <strain evidence="1">Phyl III-seqv23</strain>
    </source>
</reference>
<accession>A0A0S4VCS1</accession>
<protein>
    <submittedName>
        <fullName evidence="1">Uncharacterized protein</fullName>
    </submittedName>
</protein>